<dbReference type="CDD" id="cd02440">
    <property type="entry name" value="AdoMet_MTases"/>
    <property type="match status" value="1"/>
</dbReference>
<dbReference type="InterPro" id="IPR029063">
    <property type="entry name" value="SAM-dependent_MTases_sf"/>
</dbReference>
<gene>
    <name evidence="2" type="ORF">LCGC14_1324870</name>
</gene>
<dbReference type="SUPFAM" id="SSF53335">
    <property type="entry name" value="S-adenosyl-L-methionine-dependent methyltransferases"/>
    <property type="match status" value="1"/>
</dbReference>
<protein>
    <recommendedName>
        <fullName evidence="1">Methyltransferase type 11 domain-containing protein</fullName>
    </recommendedName>
</protein>
<reference evidence="2" key="1">
    <citation type="journal article" date="2015" name="Nature">
        <title>Complex archaea that bridge the gap between prokaryotes and eukaryotes.</title>
        <authorList>
            <person name="Spang A."/>
            <person name="Saw J.H."/>
            <person name="Jorgensen S.L."/>
            <person name="Zaremba-Niedzwiedzka K."/>
            <person name="Martijn J."/>
            <person name="Lind A.E."/>
            <person name="van Eijk R."/>
            <person name="Schleper C."/>
            <person name="Guy L."/>
            <person name="Ettema T.J."/>
        </authorList>
    </citation>
    <scope>NUCLEOTIDE SEQUENCE</scope>
</reference>
<accession>A0A0F9KII0</accession>
<name>A0A0F9KII0_9ZZZZ</name>
<dbReference type="InterPro" id="IPR013216">
    <property type="entry name" value="Methyltransf_11"/>
</dbReference>
<dbReference type="PANTHER" id="PTHR42912:SF93">
    <property type="entry name" value="N6-ADENOSINE-METHYLTRANSFERASE TMT1A"/>
    <property type="match status" value="1"/>
</dbReference>
<evidence type="ECO:0000313" key="2">
    <source>
        <dbReference type="EMBL" id="KKM81924.1"/>
    </source>
</evidence>
<dbReference type="InterPro" id="IPR050508">
    <property type="entry name" value="Methyltransf_Superfamily"/>
</dbReference>
<feature type="domain" description="Methyltransferase type 11" evidence="1">
    <location>
        <begin position="53"/>
        <end position="142"/>
    </location>
</feature>
<proteinExistence type="predicted"/>
<comment type="caution">
    <text evidence="2">The sequence shown here is derived from an EMBL/GenBank/DDBJ whole genome shotgun (WGS) entry which is preliminary data.</text>
</comment>
<sequence>MNKEKLKEYYKKKEVTETYDIQREGTEYRKKKRRTELRIFLIFLDKQKGEKVLELGCSGGFLTQQLGKVTAIDTSKEMLKITKKRNPNAKVLEADMFSLPFKDKSFDKIVTMRVWTHLNKKDLGSALKESKRVLKSGGVLIFDSEERNWIRKFINFFYKRIFKITGFKIYQHSLKKLKTIIEENGFTLERVGYLKHRIGRQIILKIKKIK</sequence>
<dbReference type="PANTHER" id="PTHR42912">
    <property type="entry name" value="METHYLTRANSFERASE"/>
    <property type="match status" value="1"/>
</dbReference>
<dbReference type="GO" id="GO:0008757">
    <property type="term" value="F:S-adenosylmethionine-dependent methyltransferase activity"/>
    <property type="evidence" value="ECO:0007669"/>
    <property type="project" value="InterPro"/>
</dbReference>
<organism evidence="2">
    <name type="scientific">marine sediment metagenome</name>
    <dbReference type="NCBI Taxonomy" id="412755"/>
    <lineage>
        <taxon>unclassified sequences</taxon>
        <taxon>metagenomes</taxon>
        <taxon>ecological metagenomes</taxon>
    </lineage>
</organism>
<dbReference type="AlphaFoldDB" id="A0A0F9KII0"/>
<dbReference type="EMBL" id="LAZR01007942">
    <property type="protein sequence ID" value="KKM81924.1"/>
    <property type="molecule type" value="Genomic_DNA"/>
</dbReference>
<dbReference type="Gene3D" id="3.40.50.150">
    <property type="entry name" value="Vaccinia Virus protein VP39"/>
    <property type="match status" value="1"/>
</dbReference>
<dbReference type="Pfam" id="PF08241">
    <property type="entry name" value="Methyltransf_11"/>
    <property type="match status" value="1"/>
</dbReference>
<evidence type="ECO:0000259" key="1">
    <source>
        <dbReference type="Pfam" id="PF08241"/>
    </source>
</evidence>